<feature type="domain" description="Helicase ATP-binding" evidence="1">
    <location>
        <begin position="236"/>
        <end position="435"/>
    </location>
</feature>
<dbReference type="InterPro" id="IPR006935">
    <property type="entry name" value="Helicase/UvrB_N"/>
</dbReference>
<organism evidence="3 4">
    <name type="scientific">Rubneribacter badeniensis</name>
    <dbReference type="NCBI Taxonomy" id="2070688"/>
    <lineage>
        <taxon>Bacteria</taxon>
        <taxon>Bacillati</taxon>
        <taxon>Actinomycetota</taxon>
        <taxon>Coriobacteriia</taxon>
        <taxon>Eggerthellales</taxon>
        <taxon>Eggerthellaceae</taxon>
        <taxon>Rubneribacter</taxon>
    </lineage>
</organism>
<dbReference type="PRINTS" id="PR00507">
    <property type="entry name" value="N12N6MTFRASE"/>
</dbReference>
<dbReference type="Pfam" id="PF00271">
    <property type="entry name" value="Helicase_C"/>
    <property type="match status" value="1"/>
</dbReference>
<sequence>MRSRQGEFADIEAVGLFNPLLNKAWTKPLSEISDEVLDEIAVKVLSYPSAQKERAPRRSSAGTTVYDVVDAIRRECASESDKGSRFERAVRFYLKNDPLWRGRLEEVWLWADAPTNDGRDIGIDLVAKDREDGAYWAIQCKCYDEESSLDYRTVATFYGAVGTGETYAHNMIVSTTEHFGPNLDRAAGKWRTVRLFLDEMAQADVDWKAFLEGSDIGQRKLFEPREYQEEAIGKCLEGFAHADRGKLVMACGTGKTLTALRLAERFCPRGRVLFLAPSISLVAQTLRVWANQAACPLRCAVVCSDAKASRNEDAWESSLKDVPFPASTDPSEIIRQVGSDNAEGLTVVFSTYQSIQAIIDAQDAGLADFDLCICDEAHRTTGARDMSDSKEDESAFTKVHDANALRARKRLYMTATPRVYGTAAKRKAHEESYELSSMDDEEKYGKELYRLSFGCAVEKGLLADYRVLILTVSEAMASEVYQQMMAAEEGFDVPEAAKILGCWKGLTTRGERMCDLNLQRIDMGEGEAVEDWLVDLPDPMRRAVAFCSKIDESKRFADLFQRVVDVYRDKVDLRNPLRVECQHVDGSMDSATRKRKLRWLEEDPAEGECRVLANARCLSEGIDVPDLDAVLFMKPRKSRVDIIQAVGRVMRKAPGKRYGYVILPVVVPAGKSPEEALDDDKAFDVVWEVLQALRSHDERLDARINSLMLSDEGVESNILVDELGMSGDDLSIVQEKLDLGWGLDEWQDAMEAKLVKKCGTRVYWEDWADDVAGIASRHIERIRSIVASDERAGREFGRFVQGLRDSLNPGVTEESAIEMLAQHLITLPVFEALFGDASFAKSNPVSRAMEGMLDVLRAHAMEKREDDDVLETLYASVRSRVSVIQSDAGRQAIIKELYEGFFSKAFKGTSEKMGIVYTPNEIVDYILHATDRMLKAEFGEGLGSPGVHILDPFAGTGTFMAELIASDIISDEELPGKYARELHSNEILLLAYYIMTINIEQAYHSRMQRERERESSSLHNGQGGLSYEPFPGAVLTDTFQMTEEGDTLDESVFTQNSERVAAQNKLPIRVIVGNPPYSVGQKNENDNNANQSYFSLDGRIRDTYVAKSSAKLAKGAYDSYIRAFRWASDRMGDRGIVCFVTNAGWIDASATDGFRKCLAEDFSSVWVFHLRGNARTSGEERRRERDNVFGQGTRTPIAITMLVKNPDSPDHGRIFFHDIGDYLSREQKLAIVRKAAHEGVCSWQEITPDRHGDWLNQRDDSWYEFAPTAIDKCVEKRATAFGIFKLFSYGVVTNRDAWTYSFSLPDLRSNMTSMLEVFNYEQRRMKELGATKKQESLLDNDGTKIKWTRRLKDYCFSDRIIEVEPCWAISMYRPFCKQWLYFNSELNEMTYQQTRLFPFTLSERKNKGRVSKHVSSTLLGEGEMTYQQTMIDQLPNKGIYVTGVGAASSFSALMTDCVPNLHLQDTGQCFPLYWYEEQEPLGGLFGDGDGRGYTRHDAITDEALHVFRNTYPDAFGARHGKPARAKKHGGSELTKEDIFYYIYGILHSPEYRTRFEANLKKELPRIPLADDFARFSKAGRALADLHLRYETVEPWDGIIEEGDSANPGRTEKMRFGKCKKDDAHPKGEDVTVLCVSENMVLRNIPERAYDYVVNGKSAIGWLMDRYQVRTDKASGIVNDPNDYSDDPRYIVDLVKRVVRVSMETLEIVGSLPPLNEKPQSADWPLSWRMEG</sequence>
<dbReference type="InterPro" id="IPR041635">
    <property type="entry name" value="Type_ISP_LLaBIII_C"/>
</dbReference>
<dbReference type="InterPro" id="IPR029063">
    <property type="entry name" value="SAM-dependent_MTases_sf"/>
</dbReference>
<dbReference type="Pfam" id="PF07669">
    <property type="entry name" value="Eco57I"/>
    <property type="match status" value="1"/>
</dbReference>
<dbReference type="InterPro" id="IPR053980">
    <property type="entry name" value="ISP_coupler"/>
</dbReference>
<evidence type="ECO:0008006" key="5">
    <source>
        <dbReference type="Google" id="ProtNLM"/>
    </source>
</evidence>
<dbReference type="InterPro" id="IPR050742">
    <property type="entry name" value="Helicase_Restrict-Modif_Enz"/>
</dbReference>
<dbReference type="SUPFAM" id="SSF52980">
    <property type="entry name" value="Restriction endonuclease-like"/>
    <property type="match status" value="1"/>
</dbReference>
<dbReference type="PANTHER" id="PTHR47396:SF1">
    <property type="entry name" value="ATP-DEPENDENT HELICASE IRC3-RELATED"/>
    <property type="match status" value="1"/>
</dbReference>
<dbReference type="Pfam" id="PF04851">
    <property type="entry name" value="ResIII"/>
    <property type="match status" value="1"/>
</dbReference>
<dbReference type="SMART" id="SM00490">
    <property type="entry name" value="HELICc"/>
    <property type="match status" value="1"/>
</dbReference>
<dbReference type="PROSITE" id="PS51192">
    <property type="entry name" value="HELICASE_ATP_BIND_1"/>
    <property type="match status" value="1"/>
</dbReference>
<dbReference type="InterPro" id="IPR027417">
    <property type="entry name" value="P-loop_NTPase"/>
</dbReference>
<dbReference type="GO" id="GO:0003677">
    <property type="term" value="F:DNA binding"/>
    <property type="evidence" value="ECO:0007669"/>
    <property type="project" value="InterPro"/>
</dbReference>
<dbReference type="SUPFAM" id="SSF53335">
    <property type="entry name" value="S-adenosyl-L-methionine-dependent methyltransferases"/>
    <property type="match status" value="1"/>
</dbReference>
<dbReference type="GO" id="GO:0016787">
    <property type="term" value="F:hydrolase activity"/>
    <property type="evidence" value="ECO:0007669"/>
    <property type="project" value="InterPro"/>
</dbReference>
<dbReference type="SUPFAM" id="SSF52540">
    <property type="entry name" value="P-loop containing nucleoside triphosphate hydrolases"/>
    <property type="match status" value="1"/>
</dbReference>
<evidence type="ECO:0000259" key="2">
    <source>
        <dbReference type="PROSITE" id="PS51194"/>
    </source>
</evidence>
<dbReference type="Gene3D" id="3.40.1350.10">
    <property type="match status" value="1"/>
</dbReference>
<protein>
    <recommendedName>
        <fullName evidence="5">Site-specific DNA-methyltransferase (adenine-specific)</fullName>
    </recommendedName>
</protein>
<dbReference type="InterPro" id="IPR011639">
    <property type="entry name" value="MethylTrfase_TaqI-like_dom"/>
</dbReference>
<dbReference type="Gene3D" id="3.40.50.300">
    <property type="entry name" value="P-loop containing nucleotide triphosphate hydrolases"/>
    <property type="match status" value="2"/>
</dbReference>
<dbReference type="InterPro" id="IPR002052">
    <property type="entry name" value="DNA_methylase_N6_adenine_CS"/>
</dbReference>
<name>A0A2K2U8U6_9ACTN</name>
<reference evidence="3 4" key="1">
    <citation type="journal article" date="2018" name="Int. J. Syst. Evol. Microbiol.">
        <title>Rubneribacter badeniensis gen. nov., sp. nov. and Enteroscipio rubneri gen. nov., sp. nov., new members of the Eggerthellaceae isolated from human faeces.</title>
        <authorList>
            <person name="Danylec N."/>
            <person name="Gobl A."/>
            <person name="Stoll D.A."/>
            <person name="Hetzer B."/>
            <person name="Kulling S.E."/>
            <person name="Huch M."/>
        </authorList>
    </citation>
    <scope>NUCLEOTIDE SEQUENCE [LARGE SCALE GENOMIC DNA]</scope>
    <source>
        <strain evidence="3 4">ResAG-85</strain>
    </source>
</reference>
<dbReference type="PROSITE" id="PS51194">
    <property type="entry name" value="HELICASE_CTER"/>
    <property type="match status" value="1"/>
</dbReference>
<evidence type="ECO:0000313" key="3">
    <source>
        <dbReference type="EMBL" id="PNV66672.1"/>
    </source>
</evidence>
<feature type="domain" description="Helicase C-terminal" evidence="2">
    <location>
        <begin position="528"/>
        <end position="708"/>
    </location>
</feature>
<dbReference type="InterPro" id="IPR011856">
    <property type="entry name" value="tRNA_endonuc-like_dom_sf"/>
</dbReference>
<dbReference type="Pfam" id="PF13156">
    <property type="entry name" value="Mrr_cat_2"/>
    <property type="match status" value="1"/>
</dbReference>
<keyword evidence="4" id="KW-1185">Reference proteome</keyword>
<dbReference type="SMART" id="SM00487">
    <property type="entry name" value="DEXDc"/>
    <property type="match status" value="1"/>
</dbReference>
<dbReference type="EMBL" id="PPEL01000001">
    <property type="protein sequence ID" value="PNV66672.1"/>
    <property type="molecule type" value="Genomic_DNA"/>
</dbReference>
<dbReference type="InterPro" id="IPR039442">
    <property type="entry name" value="Mrr-like_dom"/>
</dbReference>
<gene>
    <name evidence="3" type="ORF">C2L80_00010</name>
</gene>
<dbReference type="GO" id="GO:0009007">
    <property type="term" value="F:site-specific DNA-methyltransferase (adenine-specific) activity"/>
    <property type="evidence" value="ECO:0007669"/>
    <property type="project" value="UniProtKB-EC"/>
</dbReference>
<dbReference type="InterPro" id="IPR001650">
    <property type="entry name" value="Helicase_C-like"/>
</dbReference>
<dbReference type="InterPro" id="IPR014001">
    <property type="entry name" value="Helicase_ATP-bd"/>
</dbReference>
<comment type="caution">
    <text evidence="3">The sequence shown here is derived from an EMBL/GenBank/DDBJ whole genome shotgun (WGS) entry which is preliminary data.</text>
</comment>
<dbReference type="GO" id="GO:0006304">
    <property type="term" value="P:DNA modification"/>
    <property type="evidence" value="ECO:0007669"/>
    <property type="project" value="InterPro"/>
</dbReference>
<evidence type="ECO:0000313" key="4">
    <source>
        <dbReference type="Proteomes" id="UP000236488"/>
    </source>
</evidence>
<dbReference type="InterPro" id="IPR011335">
    <property type="entry name" value="Restrct_endonuc-II-like"/>
</dbReference>
<proteinExistence type="predicted"/>
<dbReference type="GO" id="GO:0005524">
    <property type="term" value="F:ATP binding"/>
    <property type="evidence" value="ECO:0007669"/>
    <property type="project" value="InterPro"/>
</dbReference>
<dbReference type="Pfam" id="PF18135">
    <property type="entry name" value="Type_ISP_C"/>
    <property type="match status" value="2"/>
</dbReference>
<dbReference type="GO" id="GO:0032259">
    <property type="term" value="P:methylation"/>
    <property type="evidence" value="ECO:0007669"/>
    <property type="project" value="InterPro"/>
</dbReference>
<dbReference type="GO" id="GO:0005829">
    <property type="term" value="C:cytosol"/>
    <property type="evidence" value="ECO:0007669"/>
    <property type="project" value="TreeGrafter"/>
</dbReference>
<dbReference type="PANTHER" id="PTHR47396">
    <property type="entry name" value="TYPE I RESTRICTION ENZYME ECOKI R PROTEIN"/>
    <property type="match status" value="1"/>
</dbReference>
<evidence type="ECO:0000259" key="1">
    <source>
        <dbReference type="PROSITE" id="PS51192"/>
    </source>
</evidence>
<dbReference type="Pfam" id="PF22240">
    <property type="entry name" value="ISP_coupler"/>
    <property type="match status" value="1"/>
</dbReference>
<dbReference type="PROSITE" id="PS00092">
    <property type="entry name" value="N6_MTASE"/>
    <property type="match status" value="1"/>
</dbReference>
<dbReference type="Proteomes" id="UP000236488">
    <property type="component" value="Unassembled WGS sequence"/>
</dbReference>
<dbReference type="Gene3D" id="3.40.50.150">
    <property type="entry name" value="Vaccinia Virus protein VP39"/>
    <property type="match status" value="1"/>
</dbReference>
<accession>A0A2K2U8U6</accession>